<sequence length="183" mass="21491">MLKKRELQDAPALYELMIHPEVFPYVRHKANSSDEFYFLTRKTMEAEDNGELISRTILDEWYNPIGTINLFDIENGAGFLATWIGQPYFGKGYNKLAKDAFFSELFYEHSIEAIFIKIRKTNYRSSKAILKVPYVMYANESYPQIYDKVNQCSLEDPIYDLYVITRDCYFAHQETLKEGEEAI</sequence>
<evidence type="ECO:0000313" key="3">
    <source>
        <dbReference type="Proteomes" id="UP000199687"/>
    </source>
</evidence>
<protein>
    <submittedName>
        <fullName evidence="2">Protein N-acetyltransferase, RimJ/RimL family</fullName>
    </submittedName>
</protein>
<organism evidence="2 3">
    <name type="scientific">Gracilibacillus ureilyticus</name>
    <dbReference type="NCBI Taxonomy" id="531814"/>
    <lineage>
        <taxon>Bacteria</taxon>
        <taxon>Bacillati</taxon>
        <taxon>Bacillota</taxon>
        <taxon>Bacilli</taxon>
        <taxon>Bacillales</taxon>
        <taxon>Bacillaceae</taxon>
        <taxon>Gracilibacillus</taxon>
    </lineage>
</organism>
<evidence type="ECO:0000313" key="2">
    <source>
        <dbReference type="EMBL" id="SER58340.1"/>
    </source>
</evidence>
<dbReference type="EMBL" id="FOGL01000006">
    <property type="protein sequence ID" value="SER58340.1"/>
    <property type="molecule type" value="Genomic_DNA"/>
</dbReference>
<dbReference type="PANTHER" id="PTHR43792">
    <property type="entry name" value="GNAT FAMILY, PUTATIVE (AFU_ORTHOLOGUE AFUA_3G00765)-RELATED-RELATED"/>
    <property type="match status" value="1"/>
</dbReference>
<dbReference type="Proteomes" id="UP000199687">
    <property type="component" value="Unassembled WGS sequence"/>
</dbReference>
<gene>
    <name evidence="2" type="ORF">SAMN04487944_106141</name>
</gene>
<dbReference type="InterPro" id="IPR016181">
    <property type="entry name" value="Acyl_CoA_acyltransferase"/>
</dbReference>
<dbReference type="SUPFAM" id="SSF55729">
    <property type="entry name" value="Acyl-CoA N-acyltransferases (Nat)"/>
    <property type="match status" value="1"/>
</dbReference>
<dbReference type="GO" id="GO:0016747">
    <property type="term" value="F:acyltransferase activity, transferring groups other than amino-acyl groups"/>
    <property type="evidence" value="ECO:0007669"/>
    <property type="project" value="InterPro"/>
</dbReference>
<reference evidence="2 3" key="1">
    <citation type="submission" date="2016-10" db="EMBL/GenBank/DDBJ databases">
        <authorList>
            <person name="de Groot N.N."/>
        </authorList>
    </citation>
    <scope>NUCLEOTIDE SEQUENCE [LARGE SCALE GENOMIC DNA]</scope>
    <source>
        <strain evidence="2 3">CGMCC 1.7727</strain>
    </source>
</reference>
<evidence type="ECO:0000259" key="1">
    <source>
        <dbReference type="Pfam" id="PF13302"/>
    </source>
</evidence>
<proteinExistence type="predicted"/>
<dbReference type="InterPro" id="IPR051531">
    <property type="entry name" value="N-acetyltransferase"/>
</dbReference>
<dbReference type="STRING" id="531814.SAMN04487944_106141"/>
<dbReference type="OrthoDB" id="2352097at2"/>
<dbReference type="Pfam" id="PF13302">
    <property type="entry name" value="Acetyltransf_3"/>
    <property type="match status" value="1"/>
</dbReference>
<dbReference type="PANTHER" id="PTHR43792:SF1">
    <property type="entry name" value="N-ACETYLTRANSFERASE DOMAIN-CONTAINING PROTEIN"/>
    <property type="match status" value="1"/>
</dbReference>
<dbReference type="InterPro" id="IPR000182">
    <property type="entry name" value="GNAT_dom"/>
</dbReference>
<dbReference type="AlphaFoldDB" id="A0A1H9QD51"/>
<keyword evidence="2" id="KW-0808">Transferase</keyword>
<dbReference type="Gene3D" id="3.40.630.30">
    <property type="match status" value="1"/>
</dbReference>
<accession>A0A1H9QD51</accession>
<dbReference type="RefSeq" id="WP_089740378.1">
    <property type="nucleotide sequence ID" value="NZ_FOGL01000006.1"/>
</dbReference>
<keyword evidence="3" id="KW-1185">Reference proteome</keyword>
<name>A0A1H9QD51_9BACI</name>
<feature type="domain" description="N-acetyltransferase" evidence="1">
    <location>
        <begin position="5"/>
        <end position="131"/>
    </location>
</feature>